<dbReference type="Pfam" id="PF00583">
    <property type="entry name" value="Acetyltransf_1"/>
    <property type="match status" value="1"/>
</dbReference>
<dbReference type="PANTHER" id="PTHR43415:SF3">
    <property type="entry name" value="GNAT-FAMILY ACETYLTRANSFERASE"/>
    <property type="match status" value="1"/>
</dbReference>
<gene>
    <name evidence="2" type="ORF">KSF_070770</name>
</gene>
<organism evidence="2 3">
    <name type="scientific">Reticulibacter mediterranei</name>
    <dbReference type="NCBI Taxonomy" id="2778369"/>
    <lineage>
        <taxon>Bacteria</taxon>
        <taxon>Bacillati</taxon>
        <taxon>Chloroflexota</taxon>
        <taxon>Ktedonobacteria</taxon>
        <taxon>Ktedonobacterales</taxon>
        <taxon>Reticulibacteraceae</taxon>
        <taxon>Reticulibacter</taxon>
    </lineage>
</organism>
<evidence type="ECO:0000313" key="2">
    <source>
        <dbReference type="EMBL" id="GHO97029.1"/>
    </source>
</evidence>
<comment type="caution">
    <text evidence="2">The sequence shown here is derived from an EMBL/GenBank/DDBJ whole genome shotgun (WGS) entry which is preliminary data.</text>
</comment>
<protein>
    <submittedName>
        <fullName evidence="2">Acetyltransferase</fullName>
    </submittedName>
</protein>
<sequence length="166" mass="18746">MTSTANDIIIRPICQQDAHALWQLARQEGVIETTLALPSLRLEQRAKSLAELTANDHYMVAEKFGRVVGVAGLTVGTGRLRHRGELFVYVATEQQGQGIGTRLLQSLLDLADNWLLLRRVELTVLTENEGARRLYERLGFVVEGCRKLSIISQGEIKDEWLMARYR</sequence>
<proteinExistence type="predicted"/>
<dbReference type="CDD" id="cd04301">
    <property type="entry name" value="NAT_SF"/>
    <property type="match status" value="1"/>
</dbReference>
<reference evidence="2" key="1">
    <citation type="submission" date="2020-10" db="EMBL/GenBank/DDBJ databases">
        <title>Taxonomic study of unclassified bacteria belonging to the class Ktedonobacteria.</title>
        <authorList>
            <person name="Yabe S."/>
            <person name="Wang C.M."/>
            <person name="Zheng Y."/>
            <person name="Sakai Y."/>
            <person name="Cavaletti L."/>
            <person name="Monciardini P."/>
            <person name="Donadio S."/>
        </authorList>
    </citation>
    <scope>NUCLEOTIDE SEQUENCE</scope>
    <source>
        <strain evidence="2">ID150040</strain>
    </source>
</reference>
<dbReference type="AlphaFoldDB" id="A0A8J3N3D6"/>
<dbReference type="GO" id="GO:0016747">
    <property type="term" value="F:acyltransferase activity, transferring groups other than amino-acyl groups"/>
    <property type="evidence" value="ECO:0007669"/>
    <property type="project" value="InterPro"/>
</dbReference>
<dbReference type="Gene3D" id="3.40.630.30">
    <property type="match status" value="1"/>
</dbReference>
<evidence type="ECO:0000259" key="1">
    <source>
        <dbReference type="PROSITE" id="PS51186"/>
    </source>
</evidence>
<dbReference type="InterPro" id="IPR000182">
    <property type="entry name" value="GNAT_dom"/>
</dbReference>
<dbReference type="RefSeq" id="WP_220207617.1">
    <property type="nucleotide sequence ID" value="NZ_BNJK01000001.1"/>
</dbReference>
<dbReference type="InterPro" id="IPR016181">
    <property type="entry name" value="Acyl_CoA_acyltransferase"/>
</dbReference>
<dbReference type="EMBL" id="BNJK01000001">
    <property type="protein sequence ID" value="GHO97029.1"/>
    <property type="molecule type" value="Genomic_DNA"/>
</dbReference>
<evidence type="ECO:0000313" key="3">
    <source>
        <dbReference type="Proteomes" id="UP000597444"/>
    </source>
</evidence>
<dbReference type="Proteomes" id="UP000597444">
    <property type="component" value="Unassembled WGS sequence"/>
</dbReference>
<dbReference type="SUPFAM" id="SSF55729">
    <property type="entry name" value="Acyl-CoA N-acyltransferases (Nat)"/>
    <property type="match status" value="1"/>
</dbReference>
<keyword evidence="3" id="KW-1185">Reference proteome</keyword>
<dbReference type="PROSITE" id="PS51186">
    <property type="entry name" value="GNAT"/>
    <property type="match status" value="1"/>
</dbReference>
<dbReference type="PANTHER" id="PTHR43415">
    <property type="entry name" value="SPERMIDINE N(1)-ACETYLTRANSFERASE"/>
    <property type="match status" value="1"/>
</dbReference>
<feature type="domain" description="N-acetyltransferase" evidence="1">
    <location>
        <begin position="8"/>
        <end position="166"/>
    </location>
</feature>
<name>A0A8J3N3D6_9CHLR</name>
<accession>A0A8J3N3D6</accession>